<dbReference type="Proteomes" id="UP000012073">
    <property type="component" value="Unassembled WGS sequence"/>
</dbReference>
<dbReference type="GeneID" id="17324149"/>
<sequence>MRAIEGGYSNFDSPDNPAAVYQRGQTVRMKYTRNNHGPGGFIRLTLVAPEKMMDKNAHAKNAFYYTCWGANPQAAAANEMEADQFGFSFVGSDGEQHSHPKGYYVMDVKIPSVVPDGKYVLGWVWYGGGGGSAEGNVQQEPTPYGYFGDYWSCSYVEISGGSALESRHTPVFNNDMSGYSDVGCMSANDAPGVCSYEPCRVDSEYQAPRPFKDGNVPEDLTPEQFGGVSPAGRDATPPAETVTPMDASASENMTLTPTPPAESMAPMPTPAAESMAPMPTPATESVTPMGTAEAEYMAPMATGEVTVDRDGTSGEGEMGSSLDEMMVVGKRACRCLVAGERCWRKLAGLTGGRCVQNYAAEMQPEACGEACCLYCAEGRKGSRWLCAKEEVGAVCRI</sequence>
<evidence type="ECO:0000313" key="3">
    <source>
        <dbReference type="Proteomes" id="UP000012073"/>
    </source>
</evidence>
<dbReference type="AlphaFoldDB" id="R7QEV6"/>
<evidence type="ECO:0000256" key="1">
    <source>
        <dbReference type="SAM" id="MobiDB-lite"/>
    </source>
</evidence>
<feature type="region of interest" description="Disordered" evidence="1">
    <location>
        <begin position="209"/>
        <end position="286"/>
    </location>
</feature>
<dbReference type="KEGG" id="ccp:CHC_T00005030001"/>
<accession>R7QEV6</accession>
<protein>
    <submittedName>
        <fullName evidence="2">Uncharacterized protein</fullName>
    </submittedName>
</protein>
<evidence type="ECO:0000313" key="2">
    <source>
        <dbReference type="EMBL" id="CDF36614.1"/>
    </source>
</evidence>
<organism evidence="2 3">
    <name type="scientific">Chondrus crispus</name>
    <name type="common">Carrageen Irish moss</name>
    <name type="synonym">Polymorpha crispa</name>
    <dbReference type="NCBI Taxonomy" id="2769"/>
    <lineage>
        <taxon>Eukaryota</taxon>
        <taxon>Rhodophyta</taxon>
        <taxon>Florideophyceae</taxon>
        <taxon>Rhodymeniophycidae</taxon>
        <taxon>Gigartinales</taxon>
        <taxon>Gigartinaceae</taxon>
        <taxon>Chondrus</taxon>
    </lineage>
</organism>
<reference evidence="3" key="1">
    <citation type="journal article" date="2013" name="Proc. Natl. Acad. Sci. U.S.A.">
        <title>Genome structure and metabolic features in the red seaweed Chondrus crispus shed light on evolution of the Archaeplastida.</title>
        <authorList>
            <person name="Collen J."/>
            <person name="Porcel B."/>
            <person name="Carre W."/>
            <person name="Ball S.G."/>
            <person name="Chaparro C."/>
            <person name="Tonon T."/>
            <person name="Barbeyron T."/>
            <person name="Michel G."/>
            <person name="Noel B."/>
            <person name="Valentin K."/>
            <person name="Elias M."/>
            <person name="Artiguenave F."/>
            <person name="Arun A."/>
            <person name="Aury J.M."/>
            <person name="Barbosa-Neto J.F."/>
            <person name="Bothwell J.H."/>
            <person name="Bouget F.Y."/>
            <person name="Brillet L."/>
            <person name="Cabello-Hurtado F."/>
            <person name="Capella-Gutierrez S."/>
            <person name="Charrier B."/>
            <person name="Cladiere L."/>
            <person name="Cock J.M."/>
            <person name="Coelho S.M."/>
            <person name="Colleoni C."/>
            <person name="Czjzek M."/>
            <person name="Da Silva C."/>
            <person name="Delage L."/>
            <person name="Denoeud F."/>
            <person name="Deschamps P."/>
            <person name="Dittami S.M."/>
            <person name="Gabaldon T."/>
            <person name="Gachon C.M."/>
            <person name="Groisillier A."/>
            <person name="Herve C."/>
            <person name="Jabbari K."/>
            <person name="Katinka M."/>
            <person name="Kloareg B."/>
            <person name="Kowalczyk N."/>
            <person name="Labadie K."/>
            <person name="Leblanc C."/>
            <person name="Lopez P.J."/>
            <person name="McLachlan D.H."/>
            <person name="Meslet-Cladiere L."/>
            <person name="Moustafa A."/>
            <person name="Nehr Z."/>
            <person name="Nyvall Collen P."/>
            <person name="Panaud O."/>
            <person name="Partensky F."/>
            <person name="Poulain J."/>
            <person name="Rensing S.A."/>
            <person name="Rousvoal S."/>
            <person name="Samson G."/>
            <person name="Symeonidi A."/>
            <person name="Weissenbach J."/>
            <person name="Zambounis A."/>
            <person name="Wincker P."/>
            <person name="Boyen C."/>
        </authorList>
    </citation>
    <scope>NUCLEOTIDE SEQUENCE [LARGE SCALE GENOMIC DNA]</scope>
    <source>
        <strain evidence="3">cv. Stackhouse</strain>
    </source>
</reference>
<dbReference type="STRING" id="2769.R7QEV6"/>
<dbReference type="Gramene" id="CDF36614">
    <property type="protein sequence ID" value="CDF36614"/>
    <property type="gene ID" value="CHC_T00005030001"/>
</dbReference>
<dbReference type="Gene3D" id="2.70.50.70">
    <property type="match status" value="1"/>
</dbReference>
<proteinExistence type="predicted"/>
<gene>
    <name evidence="2" type="ORF">CHC_T00005030001</name>
</gene>
<dbReference type="EMBL" id="HG001792">
    <property type="protein sequence ID" value="CDF36614.1"/>
    <property type="molecule type" value="Genomic_DNA"/>
</dbReference>
<keyword evidence="3" id="KW-1185">Reference proteome</keyword>
<dbReference type="OrthoDB" id="4046at2759"/>
<dbReference type="RefSeq" id="XP_005716433.1">
    <property type="nucleotide sequence ID" value="XM_005716376.1"/>
</dbReference>
<name>R7QEV6_CHOCR</name>